<dbReference type="AlphaFoldDB" id="A0A420WNB5"/>
<dbReference type="InterPro" id="IPR001155">
    <property type="entry name" value="OxRdtase_FMN_N"/>
</dbReference>
<dbReference type="Pfam" id="PF00724">
    <property type="entry name" value="Oxidored_FMN"/>
    <property type="match status" value="1"/>
</dbReference>
<evidence type="ECO:0000256" key="5">
    <source>
        <dbReference type="ARBA" id="ARBA00022723"/>
    </source>
</evidence>
<evidence type="ECO:0000259" key="9">
    <source>
        <dbReference type="Pfam" id="PF00724"/>
    </source>
</evidence>
<evidence type="ECO:0000256" key="7">
    <source>
        <dbReference type="ARBA" id="ARBA00023004"/>
    </source>
</evidence>
<dbReference type="GO" id="GO:0016491">
    <property type="term" value="F:oxidoreductase activity"/>
    <property type="evidence" value="ECO:0007669"/>
    <property type="project" value="UniProtKB-KW"/>
</dbReference>
<dbReference type="OrthoDB" id="9804454at2"/>
<dbReference type="GO" id="GO:0046872">
    <property type="term" value="F:metal ion binding"/>
    <property type="evidence" value="ECO:0007669"/>
    <property type="project" value="UniProtKB-KW"/>
</dbReference>
<dbReference type="PANTHER" id="PTHR42917:SF2">
    <property type="entry name" value="2,4-DIENOYL-COA REDUCTASE [(2E)-ENOYL-COA-PRODUCING]"/>
    <property type="match status" value="1"/>
</dbReference>
<dbReference type="RefSeq" id="WP_121216743.1">
    <property type="nucleotide sequence ID" value="NZ_RBIG01000001.1"/>
</dbReference>
<dbReference type="Gene3D" id="3.40.50.720">
    <property type="entry name" value="NAD(P)-binding Rossmann-like Domain"/>
    <property type="match status" value="1"/>
</dbReference>
<feature type="domain" description="NADH:flavin oxidoreductase/NADH oxidase N-terminal" evidence="9">
    <location>
        <begin position="3"/>
        <end position="339"/>
    </location>
</feature>
<protein>
    <submittedName>
        <fullName evidence="10">2,4-dienoyl-CoA reductase-like NADH-dependent reductase (Old Yellow Enzyme family)</fullName>
    </submittedName>
</protein>
<evidence type="ECO:0000313" key="11">
    <source>
        <dbReference type="Proteomes" id="UP000277424"/>
    </source>
</evidence>
<reference evidence="10 11" key="1">
    <citation type="submission" date="2018-10" db="EMBL/GenBank/DDBJ databases">
        <title>Comparative analysis of microorganisms from saline springs in Andes Mountain Range, Colombia.</title>
        <authorList>
            <person name="Rubin E."/>
        </authorList>
    </citation>
    <scope>NUCLEOTIDE SEQUENCE [LARGE SCALE GENOMIC DNA]</scope>
    <source>
        <strain evidence="10 11">USBA 36</strain>
    </source>
</reference>
<dbReference type="PANTHER" id="PTHR42917">
    <property type="entry name" value="2,4-DIENOYL-COA REDUCTASE"/>
    <property type="match status" value="1"/>
</dbReference>
<comment type="cofactor">
    <cofactor evidence="1">
        <name>FMN</name>
        <dbReference type="ChEBI" id="CHEBI:58210"/>
    </cofactor>
</comment>
<keyword evidence="5" id="KW-0479">Metal-binding</keyword>
<evidence type="ECO:0000256" key="8">
    <source>
        <dbReference type="ARBA" id="ARBA00023014"/>
    </source>
</evidence>
<keyword evidence="4" id="KW-0288">FMN</keyword>
<keyword evidence="7" id="KW-0408">Iron</keyword>
<dbReference type="InterPro" id="IPR051793">
    <property type="entry name" value="NADH:flavin_oxidoreductase"/>
</dbReference>
<evidence type="ECO:0000256" key="2">
    <source>
        <dbReference type="ARBA" id="ARBA00001966"/>
    </source>
</evidence>
<accession>A0A420WNB5</accession>
<dbReference type="EMBL" id="RBIG01000001">
    <property type="protein sequence ID" value="RKQ72365.1"/>
    <property type="molecule type" value="Genomic_DNA"/>
</dbReference>
<comment type="cofactor">
    <cofactor evidence="2">
        <name>[4Fe-4S] cluster</name>
        <dbReference type="ChEBI" id="CHEBI:49883"/>
    </cofactor>
</comment>
<evidence type="ECO:0000256" key="6">
    <source>
        <dbReference type="ARBA" id="ARBA00023002"/>
    </source>
</evidence>
<dbReference type="CDD" id="cd02803">
    <property type="entry name" value="OYE_like_FMN_family"/>
    <property type="match status" value="1"/>
</dbReference>
<comment type="caution">
    <text evidence="10">The sequence shown here is derived from an EMBL/GenBank/DDBJ whole genome shotgun (WGS) entry which is preliminary data.</text>
</comment>
<dbReference type="SUPFAM" id="SSF51971">
    <property type="entry name" value="Nucleotide-binding domain"/>
    <property type="match status" value="1"/>
</dbReference>
<organism evidence="10 11">
    <name type="scientific">Oceanibaculum indicum</name>
    <dbReference type="NCBI Taxonomy" id="526216"/>
    <lineage>
        <taxon>Bacteria</taxon>
        <taxon>Pseudomonadati</taxon>
        <taxon>Pseudomonadota</taxon>
        <taxon>Alphaproteobacteria</taxon>
        <taxon>Rhodospirillales</taxon>
        <taxon>Oceanibaculaceae</taxon>
        <taxon>Oceanibaculum</taxon>
    </lineage>
</organism>
<dbReference type="Proteomes" id="UP000277424">
    <property type="component" value="Unassembled WGS sequence"/>
</dbReference>
<evidence type="ECO:0000256" key="4">
    <source>
        <dbReference type="ARBA" id="ARBA00022643"/>
    </source>
</evidence>
<gene>
    <name evidence="10" type="ORF">BCL74_0129</name>
</gene>
<keyword evidence="3" id="KW-0285">Flavoprotein</keyword>
<dbReference type="SUPFAM" id="SSF51395">
    <property type="entry name" value="FMN-linked oxidoreductases"/>
    <property type="match status" value="1"/>
</dbReference>
<proteinExistence type="predicted"/>
<evidence type="ECO:0000256" key="1">
    <source>
        <dbReference type="ARBA" id="ARBA00001917"/>
    </source>
</evidence>
<dbReference type="Gene3D" id="3.20.20.70">
    <property type="entry name" value="Aldolase class I"/>
    <property type="match status" value="1"/>
</dbReference>
<dbReference type="Pfam" id="PF13450">
    <property type="entry name" value="NAD_binding_8"/>
    <property type="match status" value="1"/>
</dbReference>
<keyword evidence="8" id="KW-0411">Iron-sulfur</keyword>
<keyword evidence="6" id="KW-0560">Oxidoreductase</keyword>
<dbReference type="InterPro" id="IPR013785">
    <property type="entry name" value="Aldolase_TIM"/>
</dbReference>
<dbReference type="GO" id="GO:0051536">
    <property type="term" value="F:iron-sulfur cluster binding"/>
    <property type="evidence" value="ECO:0007669"/>
    <property type="project" value="UniProtKB-KW"/>
</dbReference>
<dbReference type="GO" id="GO:0010181">
    <property type="term" value="F:FMN binding"/>
    <property type="evidence" value="ECO:0007669"/>
    <property type="project" value="InterPro"/>
</dbReference>
<sequence length="574" mass="61715">MADLFAPGRIGPATLPNRVVMASMTTRAADAEGFVTEDGMAYYRARARGGVGLITVEMAAPEKVGRHRFHELGLYDDRFLPGLTRLVAMIHEEGSAASIQLGHGGGHTRKDICGETPIAPSAVPHPVLEITMETIVPEAMTKARIEQTIRAYVEAADRARRAGFDCVEIHASHGYLISQFHTPAENIRTDEYGGSLENRARFGLEITRRIKAEVPGIGVIYRLTVEDYFPEGLPFKDGFQIAVWAAEAGADAIHVSAGHYRSLPSAARMIPPMWMGEAPFLDFARKIRRVVNVPVIAVGNLGDPDLARQAVASGEVDFIALGRPLLADPDWVSKAKEGKAVRRCLACNSCVDGMRGGGKLHCLVNPTVGRELLFANGRPPGGEKIAVIGGGPAGLSYASLVAEDNQVTLFERGDQLGGSFRLAGLAPKFQEVETREGSFRAYITALERACRDKGVVIRTGTDVTNDPALLDGFDRIVVATGAAYRHGFGLAVPALLRAGAGKWPGLARLMTRPGLRDWFYHHARYATGSRFPTRPGQKVEVIGDARRAGKAMPAIQSAFAAALLGDPAALDERV</sequence>
<evidence type="ECO:0000256" key="3">
    <source>
        <dbReference type="ARBA" id="ARBA00022630"/>
    </source>
</evidence>
<evidence type="ECO:0000313" key="10">
    <source>
        <dbReference type="EMBL" id="RKQ72365.1"/>
    </source>
</evidence>
<name>A0A420WNB5_9PROT</name>